<comment type="caution">
    <text evidence="2">The sequence shown here is derived from an EMBL/GenBank/DDBJ whole genome shotgun (WGS) entry which is preliminary data.</text>
</comment>
<feature type="non-terminal residue" evidence="2">
    <location>
        <position position="1"/>
    </location>
</feature>
<gene>
    <name evidence="2" type="ORF">SNEC2469_LOCUS34320</name>
</gene>
<keyword evidence="3" id="KW-1185">Reference proteome</keyword>
<evidence type="ECO:0000256" key="1">
    <source>
        <dbReference type="SAM" id="MobiDB-lite"/>
    </source>
</evidence>
<reference evidence="2" key="1">
    <citation type="submission" date="2021-02" db="EMBL/GenBank/DDBJ databases">
        <authorList>
            <person name="Dougan E. K."/>
            <person name="Rhodes N."/>
            <person name="Thang M."/>
            <person name="Chan C."/>
        </authorList>
    </citation>
    <scope>NUCLEOTIDE SEQUENCE</scope>
</reference>
<dbReference type="EMBL" id="CAJNJA010094241">
    <property type="protein sequence ID" value="CAE7941548.1"/>
    <property type="molecule type" value="Genomic_DNA"/>
</dbReference>
<sequence length="164" mass="17982">VRLGVTHASMAFAELELQLVELLEVWMGWPTPPTHQPPVYLTDPNFVPIPPPPVPPAAALPARPLELLHLAFLALLYRAVFVLLGSESLAFQLTDTVGTTKSKERGVRSSHLGATEQCGPQNEDSDSGHNFLFQDRGESMNMVLRDLLLSLAYLVICDPVNMKA</sequence>
<evidence type="ECO:0000313" key="3">
    <source>
        <dbReference type="Proteomes" id="UP000601435"/>
    </source>
</evidence>
<dbReference type="AlphaFoldDB" id="A0A813CCT8"/>
<dbReference type="Proteomes" id="UP000601435">
    <property type="component" value="Unassembled WGS sequence"/>
</dbReference>
<evidence type="ECO:0000313" key="2">
    <source>
        <dbReference type="EMBL" id="CAE7941548.1"/>
    </source>
</evidence>
<name>A0A813CCT8_9DINO</name>
<accession>A0A813CCT8</accession>
<proteinExistence type="predicted"/>
<feature type="region of interest" description="Disordered" evidence="1">
    <location>
        <begin position="102"/>
        <end position="130"/>
    </location>
</feature>
<protein>
    <submittedName>
        <fullName evidence="2">Uncharacterized protein</fullName>
    </submittedName>
</protein>
<organism evidence="2 3">
    <name type="scientific">Symbiodinium necroappetens</name>
    <dbReference type="NCBI Taxonomy" id="1628268"/>
    <lineage>
        <taxon>Eukaryota</taxon>
        <taxon>Sar</taxon>
        <taxon>Alveolata</taxon>
        <taxon>Dinophyceae</taxon>
        <taxon>Suessiales</taxon>
        <taxon>Symbiodiniaceae</taxon>
        <taxon>Symbiodinium</taxon>
    </lineage>
</organism>
<dbReference type="OrthoDB" id="443468at2759"/>